<evidence type="ECO:0000313" key="3">
    <source>
        <dbReference type="EMBL" id="KAA8914258.1"/>
    </source>
</evidence>
<keyword evidence="3" id="KW-0830">Ubiquinone</keyword>
<comment type="caution">
    <text evidence="3">The sequence shown here is derived from an EMBL/GenBank/DDBJ whole genome shotgun (WGS) entry which is preliminary data.</text>
</comment>
<dbReference type="Proteomes" id="UP000326924">
    <property type="component" value="Unassembled WGS sequence"/>
</dbReference>
<keyword evidence="4" id="KW-1185">Reference proteome</keyword>
<feature type="compositionally biased region" description="Polar residues" evidence="1">
    <location>
        <begin position="19"/>
        <end position="40"/>
    </location>
</feature>
<sequence length="332" mass="36734">MTAKAKGARKAGSPGLQKKMTSASPTSPRVVQFPNTQPQENRLPPAAARKVPISPPPPPPAPPKPRSKAPLYVGGTIAYCLAVYGAYIYVSTAHSIKEPVQAKPLAEQQDISHVYDKIAKTYDSELGTSEFFMGMPLLRRAMAKRAKGHVLEASAGTGRNIKWYPLSGKKVTSITMVDTSAPMLQIARQVFYKRFPKYENLHFAVQDAAAPLAAPDRGKFDTVIQSMGLCSHHSPIQLLRNLGNMCKQDGNIILLEHGKSHYDWLNRILDRYADKHAETWGCWWNRDVEAIVNESGLRIVKMSRYHFGTTYWIEAKPPLPSKDGAKKASAKS</sequence>
<dbReference type="InterPro" id="IPR029063">
    <property type="entry name" value="SAM-dependent_MTases_sf"/>
</dbReference>
<dbReference type="EMBL" id="VXIS01000007">
    <property type="protein sequence ID" value="KAA8914258.1"/>
    <property type="molecule type" value="Genomic_DNA"/>
</dbReference>
<dbReference type="Pfam" id="PF13489">
    <property type="entry name" value="Methyltransf_23"/>
    <property type="match status" value="1"/>
</dbReference>
<dbReference type="SUPFAM" id="SSF53335">
    <property type="entry name" value="S-adenosyl-L-methionine-dependent methyltransferases"/>
    <property type="match status" value="1"/>
</dbReference>
<dbReference type="InParanoid" id="A0A5J5FB96"/>
<evidence type="ECO:0000256" key="1">
    <source>
        <dbReference type="SAM" id="MobiDB-lite"/>
    </source>
</evidence>
<dbReference type="InterPro" id="IPR050508">
    <property type="entry name" value="Methyltransf_Superfamily"/>
</dbReference>
<dbReference type="PANTHER" id="PTHR42912:SF83">
    <property type="entry name" value="METHYLTRANSFERASE TYPE 11 DOMAIN-CONTAINING PROTEIN"/>
    <property type="match status" value="1"/>
</dbReference>
<organism evidence="3 4">
    <name type="scientific">Sphaerosporella brunnea</name>
    <dbReference type="NCBI Taxonomy" id="1250544"/>
    <lineage>
        <taxon>Eukaryota</taxon>
        <taxon>Fungi</taxon>
        <taxon>Dikarya</taxon>
        <taxon>Ascomycota</taxon>
        <taxon>Pezizomycotina</taxon>
        <taxon>Pezizomycetes</taxon>
        <taxon>Pezizales</taxon>
        <taxon>Pyronemataceae</taxon>
        <taxon>Sphaerosporella</taxon>
    </lineage>
</organism>
<protein>
    <submittedName>
        <fullName evidence="3">Ubiquinone/menaquinone biosynthesis-related protein</fullName>
    </submittedName>
</protein>
<name>A0A5J5FB96_9PEZI</name>
<feature type="compositionally biased region" description="Pro residues" evidence="1">
    <location>
        <begin position="53"/>
        <end position="64"/>
    </location>
</feature>
<keyword evidence="2" id="KW-1133">Transmembrane helix</keyword>
<dbReference type="PANTHER" id="PTHR42912">
    <property type="entry name" value="METHYLTRANSFERASE"/>
    <property type="match status" value="1"/>
</dbReference>
<dbReference type="OrthoDB" id="416496at2759"/>
<reference evidence="3 4" key="1">
    <citation type="submission" date="2019-09" db="EMBL/GenBank/DDBJ databases">
        <title>Draft genome of the ectomycorrhizal ascomycete Sphaerosporella brunnea.</title>
        <authorList>
            <consortium name="DOE Joint Genome Institute"/>
            <person name="Benucci G.M."/>
            <person name="Marozzi G."/>
            <person name="Antonielli L."/>
            <person name="Sanchez S."/>
            <person name="Marco P."/>
            <person name="Wang X."/>
            <person name="Falini L.B."/>
            <person name="Barry K."/>
            <person name="Haridas S."/>
            <person name="Lipzen A."/>
            <person name="Labutti K."/>
            <person name="Grigoriev I.V."/>
            <person name="Murat C."/>
            <person name="Martin F."/>
            <person name="Albertini E."/>
            <person name="Donnini D."/>
            <person name="Bonito G."/>
        </authorList>
    </citation>
    <scope>NUCLEOTIDE SEQUENCE [LARGE SCALE GENOMIC DNA]</scope>
    <source>
        <strain evidence="3 4">Sb_GMNB300</strain>
    </source>
</reference>
<evidence type="ECO:0000256" key="2">
    <source>
        <dbReference type="SAM" id="Phobius"/>
    </source>
</evidence>
<gene>
    <name evidence="3" type="ORF">FN846DRAFT_927152</name>
</gene>
<feature type="transmembrane region" description="Helical" evidence="2">
    <location>
        <begin position="71"/>
        <end position="90"/>
    </location>
</feature>
<dbReference type="GO" id="GO:0008168">
    <property type="term" value="F:methyltransferase activity"/>
    <property type="evidence" value="ECO:0007669"/>
    <property type="project" value="TreeGrafter"/>
</dbReference>
<accession>A0A5J5FB96</accession>
<keyword evidence="2" id="KW-0472">Membrane</keyword>
<keyword evidence="2" id="KW-0812">Transmembrane</keyword>
<proteinExistence type="predicted"/>
<dbReference type="Gene3D" id="3.40.50.150">
    <property type="entry name" value="Vaccinia Virus protein VP39"/>
    <property type="match status" value="1"/>
</dbReference>
<evidence type="ECO:0000313" key="4">
    <source>
        <dbReference type="Proteomes" id="UP000326924"/>
    </source>
</evidence>
<feature type="region of interest" description="Disordered" evidence="1">
    <location>
        <begin position="1"/>
        <end position="67"/>
    </location>
</feature>
<dbReference type="AlphaFoldDB" id="A0A5J5FB96"/>